<dbReference type="Pfam" id="PF00106">
    <property type="entry name" value="adh_short"/>
    <property type="match status" value="1"/>
</dbReference>
<dbReference type="VEuPathDB" id="VectorBase:PPAI000309"/>
<dbReference type="AlphaFoldDB" id="A0A1B0CYY7"/>
<name>A0A1B0CYY7_PHLPP</name>
<dbReference type="FunFam" id="3.40.50.720:FF:000047">
    <property type="entry name" value="NADP-dependent L-serine/L-allo-threonine dehydrogenase"/>
    <property type="match status" value="1"/>
</dbReference>
<dbReference type="PRINTS" id="PR00080">
    <property type="entry name" value="SDRFAMILY"/>
</dbReference>
<dbReference type="PANTHER" id="PTHR43115:SF4">
    <property type="entry name" value="DEHYDROGENASE_REDUCTASE SDR FAMILY MEMBER 11"/>
    <property type="match status" value="1"/>
</dbReference>
<dbReference type="Gene3D" id="3.40.50.720">
    <property type="entry name" value="NAD(P)-binding Rossmann-like Domain"/>
    <property type="match status" value="1"/>
</dbReference>
<organism evidence="4 5">
    <name type="scientific">Phlebotomus papatasi</name>
    <name type="common">Sandfly</name>
    <dbReference type="NCBI Taxonomy" id="29031"/>
    <lineage>
        <taxon>Eukaryota</taxon>
        <taxon>Metazoa</taxon>
        <taxon>Ecdysozoa</taxon>
        <taxon>Arthropoda</taxon>
        <taxon>Hexapoda</taxon>
        <taxon>Insecta</taxon>
        <taxon>Pterygota</taxon>
        <taxon>Neoptera</taxon>
        <taxon>Endopterygota</taxon>
        <taxon>Diptera</taxon>
        <taxon>Nematocera</taxon>
        <taxon>Psychodoidea</taxon>
        <taxon>Psychodidae</taxon>
        <taxon>Phlebotomus</taxon>
        <taxon>Phlebotomus</taxon>
    </lineage>
</organism>
<dbReference type="InterPro" id="IPR002347">
    <property type="entry name" value="SDR_fam"/>
</dbReference>
<dbReference type="PANTHER" id="PTHR43115">
    <property type="entry name" value="DEHYDROGENASE/REDUCTASE SDR FAMILY MEMBER 11"/>
    <property type="match status" value="1"/>
</dbReference>
<dbReference type="GO" id="GO:0016616">
    <property type="term" value="F:oxidoreductase activity, acting on the CH-OH group of donors, NAD or NADP as acceptor"/>
    <property type="evidence" value="ECO:0007669"/>
    <property type="project" value="UniProtKB-ARBA"/>
</dbReference>
<sequence>MHKKDSALKMDQWKDRVAVVTGASSGIGAAIARDLVKAGMITVGLARRVERIEALKDDLPSDIRHNLHALKCDVSKEEDIISVFGRIDAKFNGIDVLINNAGIYRETALTDPNNSIHVREVIDTNVMGVVFCTREAFKSMEKHGRNSHVVHINSIAGHKVYCNLEQPPINIYPASKYAVTAITEIHRQEFIRSKKHIKVTSISPGLVKTEIFLPAHKDIFDQLPCLEPEDVSQSVMYALGTPPRVQVHDLTIKPFGEPF</sequence>
<dbReference type="VEuPathDB" id="VectorBase:PPAPM1_006296"/>
<evidence type="ECO:0000313" key="4">
    <source>
        <dbReference type="EnsemblMetazoa" id="PPAI000309-PA"/>
    </source>
</evidence>
<reference evidence="4" key="1">
    <citation type="submission" date="2022-08" db="UniProtKB">
        <authorList>
            <consortium name="EnsemblMetazoa"/>
        </authorList>
    </citation>
    <scope>IDENTIFICATION</scope>
    <source>
        <strain evidence="4">Israel</strain>
    </source>
</reference>
<keyword evidence="2" id="KW-0560">Oxidoreductase</keyword>
<evidence type="ECO:0000313" key="5">
    <source>
        <dbReference type="Proteomes" id="UP000092462"/>
    </source>
</evidence>
<dbReference type="EnsemblMetazoa" id="PPAI000309-RA">
    <property type="protein sequence ID" value="PPAI000309-PA"/>
    <property type="gene ID" value="PPAI000309"/>
</dbReference>
<dbReference type="PRINTS" id="PR00081">
    <property type="entry name" value="GDHRDH"/>
</dbReference>
<comment type="similarity">
    <text evidence="1 3">Belongs to the short-chain dehydrogenases/reductases (SDR) family.</text>
</comment>
<evidence type="ECO:0000256" key="1">
    <source>
        <dbReference type="ARBA" id="ARBA00006484"/>
    </source>
</evidence>
<proteinExistence type="inferred from homology"/>
<keyword evidence="5" id="KW-1185">Reference proteome</keyword>
<dbReference type="PROSITE" id="PS00061">
    <property type="entry name" value="ADH_SHORT"/>
    <property type="match status" value="1"/>
</dbReference>
<evidence type="ECO:0000256" key="3">
    <source>
        <dbReference type="RuleBase" id="RU000363"/>
    </source>
</evidence>
<protein>
    <recommendedName>
        <fullName evidence="6">Dehydrogenase</fullName>
    </recommendedName>
</protein>
<dbReference type="EMBL" id="AJVK01020498">
    <property type="status" value="NOT_ANNOTATED_CDS"/>
    <property type="molecule type" value="Genomic_DNA"/>
</dbReference>
<dbReference type="Proteomes" id="UP000092462">
    <property type="component" value="Unassembled WGS sequence"/>
</dbReference>
<dbReference type="InterPro" id="IPR036291">
    <property type="entry name" value="NAD(P)-bd_dom_sf"/>
</dbReference>
<dbReference type="SUPFAM" id="SSF51735">
    <property type="entry name" value="NAD(P)-binding Rossmann-fold domains"/>
    <property type="match status" value="1"/>
</dbReference>
<evidence type="ECO:0008006" key="6">
    <source>
        <dbReference type="Google" id="ProtNLM"/>
    </source>
</evidence>
<evidence type="ECO:0000256" key="2">
    <source>
        <dbReference type="ARBA" id="ARBA00023002"/>
    </source>
</evidence>
<accession>A0A1B0CYY7</accession>
<dbReference type="InterPro" id="IPR020904">
    <property type="entry name" value="Sc_DH/Rdtase_CS"/>
</dbReference>